<reference evidence="1 2" key="1">
    <citation type="submission" date="2018-06" db="EMBL/GenBank/DDBJ databases">
        <title>A transcriptomic atlas of mushroom development highlights an independent origin of complex multicellularity.</title>
        <authorList>
            <consortium name="DOE Joint Genome Institute"/>
            <person name="Krizsan K."/>
            <person name="Almasi E."/>
            <person name="Merenyi Z."/>
            <person name="Sahu N."/>
            <person name="Viragh M."/>
            <person name="Koszo T."/>
            <person name="Mondo S."/>
            <person name="Kiss B."/>
            <person name="Balint B."/>
            <person name="Kues U."/>
            <person name="Barry K."/>
            <person name="Hegedus J.C."/>
            <person name="Henrissat B."/>
            <person name="Johnson J."/>
            <person name="Lipzen A."/>
            <person name="Ohm R."/>
            <person name="Nagy I."/>
            <person name="Pangilinan J."/>
            <person name="Yan J."/>
            <person name="Xiong Y."/>
            <person name="Grigoriev I.V."/>
            <person name="Hibbett D.S."/>
            <person name="Nagy L.G."/>
        </authorList>
    </citation>
    <scope>NUCLEOTIDE SEQUENCE [LARGE SCALE GENOMIC DNA]</scope>
    <source>
        <strain evidence="1 2">SZMC22713</strain>
    </source>
</reference>
<organism evidence="1 2">
    <name type="scientific">Rickenella mellea</name>
    <dbReference type="NCBI Taxonomy" id="50990"/>
    <lineage>
        <taxon>Eukaryota</taxon>
        <taxon>Fungi</taxon>
        <taxon>Dikarya</taxon>
        <taxon>Basidiomycota</taxon>
        <taxon>Agaricomycotina</taxon>
        <taxon>Agaricomycetes</taxon>
        <taxon>Hymenochaetales</taxon>
        <taxon>Rickenellaceae</taxon>
        <taxon>Rickenella</taxon>
    </lineage>
</organism>
<accession>A0A4Y7PL36</accession>
<name>A0A4Y7PL36_9AGAM</name>
<gene>
    <name evidence="1" type="ORF">BD410DRAFT_99681</name>
</gene>
<dbReference type="Proteomes" id="UP000294933">
    <property type="component" value="Unassembled WGS sequence"/>
</dbReference>
<dbReference type="VEuPathDB" id="FungiDB:BD410DRAFT_99681"/>
<evidence type="ECO:0000313" key="1">
    <source>
        <dbReference type="EMBL" id="TDL15701.1"/>
    </source>
</evidence>
<dbReference type="EMBL" id="ML170265">
    <property type="protein sequence ID" value="TDL15701.1"/>
    <property type="molecule type" value="Genomic_DNA"/>
</dbReference>
<keyword evidence="2" id="KW-1185">Reference proteome</keyword>
<dbReference type="AlphaFoldDB" id="A0A4Y7PL36"/>
<evidence type="ECO:0000313" key="2">
    <source>
        <dbReference type="Proteomes" id="UP000294933"/>
    </source>
</evidence>
<sequence length="200" mass="22674">MITIDSVYPRRIFFHHFRGITWYDAVPNCEQTERTTITFSARLNLIGRQPHPPSRRRSRKRSLPRTLLVYRQNQSHHRMHRPNQDQYRLKAFGTNMGIQLYLTGSINNSVLLYHPPPLVSSQIASSETFSNTHFASSASSSTNSVPRLVVATTTALSNSAIFILNATTTPPKSCCGGGFIGVERSRMGKYRDWRTLGYLS</sequence>
<proteinExistence type="predicted"/>
<protein>
    <submittedName>
        <fullName evidence="1">Uncharacterized protein</fullName>
    </submittedName>
</protein>